<dbReference type="Pfam" id="PF13483">
    <property type="entry name" value="Lactamase_B_3"/>
    <property type="match status" value="1"/>
</dbReference>
<dbReference type="Proteomes" id="UP000676194">
    <property type="component" value="Chromosome"/>
</dbReference>
<proteinExistence type="predicted"/>
<dbReference type="PANTHER" id="PTHR39189">
    <property type="entry name" value="UPF0173 METAL-DEPENDENT HYDROLASE YTKL"/>
    <property type="match status" value="1"/>
</dbReference>
<evidence type="ECO:0000313" key="1">
    <source>
        <dbReference type="EMBL" id="QVL34981.1"/>
    </source>
</evidence>
<reference evidence="1" key="1">
    <citation type="submission" date="2021-05" db="EMBL/GenBank/DDBJ databases">
        <title>Complete genome sequence of the cellulolytic planctomycete Telmatocola sphagniphila SP2T and characterization of the first cellulase from planctomycetes.</title>
        <authorList>
            <person name="Rakitin A.L."/>
            <person name="Beletsky A.V."/>
            <person name="Naumoff D.G."/>
            <person name="Kulichevskaya I.S."/>
            <person name="Mardanov A.V."/>
            <person name="Ravin N.V."/>
            <person name="Dedysh S.N."/>
        </authorList>
    </citation>
    <scope>NUCLEOTIDE SEQUENCE</scope>
    <source>
        <strain evidence="1">SP2T</strain>
    </source>
</reference>
<dbReference type="AlphaFoldDB" id="A0A8E6BAX5"/>
<organism evidence="1 2">
    <name type="scientific">Telmatocola sphagniphila</name>
    <dbReference type="NCBI Taxonomy" id="1123043"/>
    <lineage>
        <taxon>Bacteria</taxon>
        <taxon>Pseudomonadati</taxon>
        <taxon>Planctomycetota</taxon>
        <taxon>Planctomycetia</taxon>
        <taxon>Gemmatales</taxon>
        <taxon>Gemmataceae</taxon>
    </lineage>
</organism>
<dbReference type="PANTHER" id="PTHR39189:SF1">
    <property type="entry name" value="UPF0173 METAL-DEPENDENT HYDROLASE YTKL"/>
    <property type="match status" value="1"/>
</dbReference>
<dbReference type="Gene3D" id="3.60.15.10">
    <property type="entry name" value="Ribonuclease Z/Hydroxyacylglutathione hydrolase-like"/>
    <property type="match status" value="1"/>
</dbReference>
<dbReference type="SUPFAM" id="SSF56281">
    <property type="entry name" value="Metallo-hydrolase/oxidoreductase"/>
    <property type="match status" value="1"/>
</dbReference>
<protein>
    <submittedName>
        <fullName evidence="1">MBL fold metallo-hydrolase</fullName>
    </submittedName>
</protein>
<gene>
    <name evidence="1" type="ORF">KIH39_22165</name>
</gene>
<dbReference type="KEGG" id="tsph:KIH39_22165"/>
<keyword evidence="2" id="KW-1185">Reference proteome</keyword>
<dbReference type="InterPro" id="IPR036866">
    <property type="entry name" value="RibonucZ/Hydroxyglut_hydro"/>
</dbReference>
<name>A0A8E6BAX5_9BACT</name>
<sequence>MTIRWYGQSFFQIETSDKTLIVTDPHAMPEYNRNVVRADLVTCSHMHSDHVQVEILENSKEAKIYYGLDPKSKRSIFNPISAKFKNVTFYDVESDHDPDGGMTRGKNAIFVFEVDGLRICHLGDLGTILDEKQIKQIGKVDILLIPIGGVYTINGEKAKEVVRQLKPRLYIIPMHYGTKVLDSLQPPDEFLEGQKNVKKLEDTNALTIPVDLKQDNPVIVLLGWK</sequence>
<dbReference type="EMBL" id="CP074694">
    <property type="protein sequence ID" value="QVL34981.1"/>
    <property type="molecule type" value="Genomic_DNA"/>
</dbReference>
<evidence type="ECO:0000313" key="2">
    <source>
        <dbReference type="Proteomes" id="UP000676194"/>
    </source>
</evidence>
<accession>A0A8E6BAX5</accession>